<dbReference type="STRING" id="575788.VS_0930"/>
<accession>B7VLB0</accession>
<dbReference type="Proteomes" id="UP000009100">
    <property type="component" value="Chromosome 1"/>
</dbReference>
<dbReference type="KEGG" id="vsp:VS_0930"/>
<organism evidence="1 2">
    <name type="scientific">Vibrio atlanticus (strain LGP32)</name>
    <name type="common">Vibrio splendidus (strain Mel32)</name>
    <dbReference type="NCBI Taxonomy" id="575788"/>
    <lineage>
        <taxon>Bacteria</taxon>
        <taxon>Pseudomonadati</taxon>
        <taxon>Pseudomonadota</taxon>
        <taxon>Gammaproteobacteria</taxon>
        <taxon>Vibrionales</taxon>
        <taxon>Vibrionaceae</taxon>
        <taxon>Vibrio</taxon>
    </lineage>
</organism>
<proteinExistence type="predicted"/>
<protein>
    <submittedName>
        <fullName evidence="1">Uncharacterized protein</fullName>
    </submittedName>
</protein>
<dbReference type="HOGENOM" id="CLU_2721235_0_0_6"/>
<dbReference type="EMBL" id="FM954972">
    <property type="protein sequence ID" value="CAV17942.1"/>
    <property type="molecule type" value="Genomic_DNA"/>
</dbReference>
<sequence length="72" mass="8385">MQPMSCIFIALTLSISISISIPMTSLQVNADKAYLLSFNTFQISFHISYTIIYKYNYQFINSYQLLPMNKFL</sequence>
<evidence type="ECO:0000313" key="1">
    <source>
        <dbReference type="EMBL" id="CAV17942.1"/>
    </source>
</evidence>
<dbReference type="AlphaFoldDB" id="B7VLB0"/>
<gene>
    <name evidence="1" type="ordered locus">VS_0930</name>
</gene>
<name>B7VLB0_VIBA3</name>
<reference evidence="1 2" key="1">
    <citation type="submission" date="2009-02" db="EMBL/GenBank/DDBJ databases">
        <title>Vibrio splendidus str. LGP32 complete genome.</title>
        <authorList>
            <person name="Mazel D."/>
            <person name="Le Roux F."/>
        </authorList>
    </citation>
    <scope>NUCLEOTIDE SEQUENCE [LARGE SCALE GENOMIC DNA]</scope>
    <source>
        <strain evidence="1 2">LGP32</strain>
    </source>
</reference>
<evidence type="ECO:0000313" key="2">
    <source>
        <dbReference type="Proteomes" id="UP000009100"/>
    </source>
</evidence>